<evidence type="ECO:0000256" key="5">
    <source>
        <dbReference type="RuleBase" id="RU363114"/>
    </source>
</evidence>
<keyword evidence="4 5" id="KW-0134">Cell wall</keyword>
<protein>
    <recommendedName>
        <fullName evidence="5">Pectin acetylesterase</fullName>
        <ecNumber evidence="5">3.1.1.-</ecNumber>
    </recommendedName>
</protein>
<dbReference type="EC" id="3.1.1.-" evidence="5"/>
<dbReference type="Proteomes" id="UP001420932">
    <property type="component" value="Unassembled WGS sequence"/>
</dbReference>
<evidence type="ECO:0000256" key="3">
    <source>
        <dbReference type="ARBA" id="ARBA00005784"/>
    </source>
</evidence>
<accession>A0AAP0PQJ3</accession>
<comment type="function">
    <text evidence="1 5">Hydrolyzes acetyl esters in homogalacturonan regions of pectin. In type I primary cell wall, galacturonic acid residues of pectin can be acetylated at the O-2 and O-3 positions. Decreasing the degree of acetylation of pectin gels in vitro alters their physical properties.</text>
</comment>
<dbReference type="InterPro" id="IPR004963">
    <property type="entry name" value="PAE/NOTUM"/>
</dbReference>
<dbReference type="EMBL" id="JBBNAF010000004">
    <property type="protein sequence ID" value="KAK9151014.1"/>
    <property type="molecule type" value="Genomic_DNA"/>
</dbReference>
<keyword evidence="5" id="KW-0961">Cell wall biogenesis/degradation</keyword>
<comment type="caution">
    <text evidence="6">The sequence shown here is derived from an EMBL/GenBank/DDBJ whole genome shotgun (WGS) entry which is preliminary data.</text>
</comment>
<keyword evidence="7" id="KW-1185">Reference proteome</keyword>
<evidence type="ECO:0000313" key="7">
    <source>
        <dbReference type="Proteomes" id="UP001420932"/>
    </source>
</evidence>
<name>A0AAP0PQJ3_9MAGN</name>
<evidence type="ECO:0000256" key="4">
    <source>
        <dbReference type="ARBA" id="ARBA00022512"/>
    </source>
</evidence>
<organism evidence="6 7">
    <name type="scientific">Stephania yunnanensis</name>
    <dbReference type="NCBI Taxonomy" id="152371"/>
    <lineage>
        <taxon>Eukaryota</taxon>
        <taxon>Viridiplantae</taxon>
        <taxon>Streptophyta</taxon>
        <taxon>Embryophyta</taxon>
        <taxon>Tracheophyta</taxon>
        <taxon>Spermatophyta</taxon>
        <taxon>Magnoliopsida</taxon>
        <taxon>Ranunculales</taxon>
        <taxon>Menispermaceae</taxon>
        <taxon>Menispermoideae</taxon>
        <taxon>Cissampelideae</taxon>
        <taxon>Stephania</taxon>
    </lineage>
</organism>
<comment type="subcellular location">
    <subcellularLocation>
        <location evidence="2 5">Secreted</location>
        <location evidence="2 5">Cell wall</location>
    </subcellularLocation>
</comment>
<keyword evidence="5" id="KW-0378">Hydrolase</keyword>
<evidence type="ECO:0000313" key="6">
    <source>
        <dbReference type="EMBL" id="KAK9151014.1"/>
    </source>
</evidence>
<gene>
    <name evidence="6" type="ORF">Syun_009323</name>
</gene>
<comment type="similarity">
    <text evidence="3 5">Belongs to the pectinacetylesterase family.</text>
</comment>
<proteinExistence type="inferred from homology"/>
<sequence>MASVSRLVSKDCSLDRNQPGFEVSSQFGRWRQIIHIKYLAKWRKYHYFESHCIPSVVNALSHFAAVVLGPSDAVDFVQQHLKDFSGFDVSEIANLGYGVFLDASKDYFEAWQLFVSCGDVIMTLKTTCRAVITDVESGASFPLKRRDLMLDYILTLMGREESDGYPGSNLELLHTQSVALSVSDWFFDRMGVSAIDCPYPCDNTCHNLVFNLEMRNLKHIM</sequence>
<keyword evidence="5" id="KW-0964">Secreted</keyword>
<evidence type="ECO:0000256" key="2">
    <source>
        <dbReference type="ARBA" id="ARBA00004191"/>
    </source>
</evidence>
<reference evidence="6 7" key="1">
    <citation type="submission" date="2024-01" db="EMBL/GenBank/DDBJ databases">
        <title>Genome assemblies of Stephania.</title>
        <authorList>
            <person name="Yang L."/>
        </authorList>
    </citation>
    <scope>NUCLEOTIDE SEQUENCE [LARGE SCALE GENOMIC DNA]</scope>
    <source>
        <strain evidence="6">YNDBR</strain>
        <tissue evidence="6">Leaf</tissue>
    </source>
</reference>
<dbReference type="Pfam" id="PF03283">
    <property type="entry name" value="PAE"/>
    <property type="match status" value="1"/>
</dbReference>
<evidence type="ECO:0000256" key="1">
    <source>
        <dbReference type="ARBA" id="ARBA00003534"/>
    </source>
</evidence>
<dbReference type="AlphaFoldDB" id="A0AAP0PQJ3"/>